<reference evidence="4 5" key="1">
    <citation type="submission" date="2024-10" db="EMBL/GenBank/DDBJ databases">
        <authorList>
            <person name="Topkara A.R."/>
            <person name="Saygin H."/>
        </authorList>
    </citation>
    <scope>NUCLEOTIDE SEQUENCE [LARGE SCALE GENOMIC DNA]</scope>
    <source>
        <strain evidence="4 5">M3C6</strain>
    </source>
</reference>
<dbReference type="Gene3D" id="1.10.238.10">
    <property type="entry name" value="EF-hand"/>
    <property type="match status" value="1"/>
</dbReference>
<dbReference type="Pfam" id="PF13499">
    <property type="entry name" value="EF-hand_7"/>
    <property type="match status" value="2"/>
</dbReference>
<proteinExistence type="predicted"/>
<evidence type="ECO:0000256" key="1">
    <source>
        <dbReference type="ARBA" id="ARBA00022723"/>
    </source>
</evidence>
<dbReference type="SMART" id="SM00054">
    <property type="entry name" value="EFh"/>
    <property type="match status" value="4"/>
</dbReference>
<dbReference type="PANTHER" id="PTHR10827:SF98">
    <property type="entry name" value="45 KDA CALCIUM-BINDING PROTEIN"/>
    <property type="match status" value="1"/>
</dbReference>
<keyword evidence="5" id="KW-1185">Reference proteome</keyword>
<accession>A0ABW7A2Q0</accession>
<dbReference type="InterPro" id="IPR018247">
    <property type="entry name" value="EF_Hand_1_Ca_BS"/>
</dbReference>
<dbReference type="Proteomes" id="UP001603978">
    <property type="component" value="Unassembled WGS sequence"/>
</dbReference>
<evidence type="ECO:0000313" key="5">
    <source>
        <dbReference type="Proteomes" id="UP001603978"/>
    </source>
</evidence>
<feature type="domain" description="EF-hand" evidence="3">
    <location>
        <begin position="129"/>
        <end position="164"/>
    </location>
</feature>
<name>A0ABW7A2Q0_9ACTN</name>
<dbReference type="InterPro" id="IPR011992">
    <property type="entry name" value="EF-hand-dom_pair"/>
</dbReference>
<evidence type="ECO:0000256" key="2">
    <source>
        <dbReference type="ARBA" id="ARBA00022737"/>
    </source>
</evidence>
<keyword evidence="2" id="KW-0677">Repeat</keyword>
<keyword evidence="1" id="KW-0479">Metal-binding</keyword>
<protein>
    <submittedName>
        <fullName evidence="4">EF-hand domain-containing protein</fullName>
    </submittedName>
</protein>
<evidence type="ECO:0000313" key="4">
    <source>
        <dbReference type="EMBL" id="MFG1701605.1"/>
    </source>
</evidence>
<feature type="domain" description="EF-hand" evidence="3">
    <location>
        <begin position="6"/>
        <end position="41"/>
    </location>
</feature>
<dbReference type="PROSITE" id="PS50222">
    <property type="entry name" value="EF_HAND_2"/>
    <property type="match status" value="3"/>
</dbReference>
<sequence length="166" mass="18556">MMSRKDFRESAERNFNDLDADGDGFLTRYDYMALAQRRLEQTGVPADTPEGEAVVDAFLNAWDTHARALDTDRDGQISKEEYVQSFETLVRTGALEAVLAPISQATFAVADRDNDGWISIEEFRSVWNRPGTDLAAAFSRVDADGDGRISFEEYARARQGLLIGDH</sequence>
<comment type="caution">
    <text evidence="4">The sequence shown here is derived from an EMBL/GenBank/DDBJ whole genome shotgun (WGS) entry which is preliminary data.</text>
</comment>
<dbReference type="SUPFAM" id="SSF47473">
    <property type="entry name" value="EF-hand"/>
    <property type="match status" value="1"/>
</dbReference>
<gene>
    <name evidence="4" type="ORF">ACFLIM_00305</name>
</gene>
<dbReference type="InterPro" id="IPR002048">
    <property type="entry name" value="EF_hand_dom"/>
</dbReference>
<organism evidence="4 5">
    <name type="scientific">Nonomuraea marmarensis</name>
    <dbReference type="NCBI Taxonomy" id="3351344"/>
    <lineage>
        <taxon>Bacteria</taxon>
        <taxon>Bacillati</taxon>
        <taxon>Actinomycetota</taxon>
        <taxon>Actinomycetes</taxon>
        <taxon>Streptosporangiales</taxon>
        <taxon>Streptosporangiaceae</taxon>
        <taxon>Nonomuraea</taxon>
    </lineage>
</organism>
<dbReference type="EMBL" id="JBICRM010000001">
    <property type="protein sequence ID" value="MFG1701605.1"/>
    <property type="molecule type" value="Genomic_DNA"/>
</dbReference>
<dbReference type="PANTHER" id="PTHR10827">
    <property type="entry name" value="RETICULOCALBIN"/>
    <property type="match status" value="1"/>
</dbReference>
<dbReference type="PROSITE" id="PS00018">
    <property type="entry name" value="EF_HAND_1"/>
    <property type="match status" value="3"/>
</dbReference>
<dbReference type="CDD" id="cd00051">
    <property type="entry name" value="EFh"/>
    <property type="match status" value="1"/>
</dbReference>
<dbReference type="RefSeq" id="WP_393160559.1">
    <property type="nucleotide sequence ID" value="NZ_JBICRM010000001.1"/>
</dbReference>
<feature type="domain" description="EF-hand" evidence="3">
    <location>
        <begin position="67"/>
        <end position="92"/>
    </location>
</feature>
<evidence type="ECO:0000259" key="3">
    <source>
        <dbReference type="PROSITE" id="PS50222"/>
    </source>
</evidence>